<dbReference type="SUPFAM" id="SSF69754">
    <property type="entry name" value="Ribosome binding protein Y (YfiA homologue)"/>
    <property type="match status" value="1"/>
</dbReference>
<dbReference type="InterPro" id="IPR013249">
    <property type="entry name" value="RNA_pol_sigma70_r4_t2"/>
</dbReference>
<organism evidence="3 4">
    <name type="scientific">Thiogranum longum</name>
    <dbReference type="NCBI Taxonomy" id="1537524"/>
    <lineage>
        <taxon>Bacteria</taxon>
        <taxon>Pseudomonadati</taxon>
        <taxon>Pseudomonadota</taxon>
        <taxon>Gammaproteobacteria</taxon>
        <taxon>Chromatiales</taxon>
        <taxon>Ectothiorhodospiraceae</taxon>
        <taxon>Thiogranum</taxon>
    </lineage>
</organism>
<gene>
    <name evidence="3" type="ORF">DFR30_2042</name>
</gene>
<keyword evidence="4" id="KW-1185">Reference proteome</keyword>
<evidence type="ECO:0000259" key="2">
    <source>
        <dbReference type="Pfam" id="PF08281"/>
    </source>
</evidence>
<dbReference type="InterPro" id="IPR003489">
    <property type="entry name" value="RHF/RaiA"/>
</dbReference>
<reference evidence="3 4" key="1">
    <citation type="submission" date="2019-03" db="EMBL/GenBank/DDBJ databases">
        <title>Genomic Encyclopedia of Type Strains, Phase IV (KMG-IV): sequencing the most valuable type-strain genomes for metagenomic binning, comparative biology and taxonomic classification.</title>
        <authorList>
            <person name="Goeker M."/>
        </authorList>
    </citation>
    <scope>NUCLEOTIDE SEQUENCE [LARGE SCALE GENOMIC DNA]</scope>
    <source>
        <strain evidence="3 4">DSM 19610</strain>
    </source>
</reference>
<dbReference type="Gene3D" id="3.30.160.100">
    <property type="entry name" value="Ribosome hibernation promotion factor-like"/>
    <property type="match status" value="1"/>
</dbReference>
<evidence type="ECO:0000313" key="3">
    <source>
        <dbReference type="EMBL" id="TCK18758.1"/>
    </source>
</evidence>
<dbReference type="GO" id="GO:0003677">
    <property type="term" value="F:DNA binding"/>
    <property type="evidence" value="ECO:0007669"/>
    <property type="project" value="InterPro"/>
</dbReference>
<dbReference type="RefSeq" id="WP_132972840.1">
    <property type="nucleotide sequence ID" value="NZ_SMFX01000001.1"/>
</dbReference>
<dbReference type="CDD" id="cd00552">
    <property type="entry name" value="RaiA"/>
    <property type="match status" value="1"/>
</dbReference>
<dbReference type="OrthoDB" id="8906778at2"/>
<dbReference type="InterPro" id="IPR013324">
    <property type="entry name" value="RNA_pol_sigma_r3/r4-like"/>
</dbReference>
<feature type="domain" description="RNA polymerase sigma factor 70 region 4 type 2" evidence="2">
    <location>
        <begin position="272"/>
        <end position="318"/>
    </location>
</feature>
<dbReference type="Pfam" id="PF02482">
    <property type="entry name" value="Ribosomal_S30AE"/>
    <property type="match status" value="1"/>
</dbReference>
<feature type="compositionally biased region" description="Polar residues" evidence="1">
    <location>
        <begin position="124"/>
        <end position="135"/>
    </location>
</feature>
<name>A0A4R1HBI5_9GAMM</name>
<dbReference type="Pfam" id="PF08281">
    <property type="entry name" value="Sigma70_r4_2"/>
    <property type="match status" value="1"/>
</dbReference>
<sequence>MQYRIDFRNIDKDTRADLRNQIDERIAHLEKRISTFSNKDLRLHGAVQKHGGKELYRVGLSLHLPGRILSAEEEAENAVTAITEAFSELERQALRHKSRIRHEHLWKRKSRRRELHDSKAKTGTDATATSTSHAQPQDWFSKVEPCLDGLYDFARHEITYLQNLGDLSPTDIQPDELVDSVVVSAWERQAEKPDSIEFRAWLYQLAIEILDEEVRRHARREQDISLETVVSQGYDPDDDSIYEFYQPDEVLRVEDLIAVNDGSVEYQRHLPATLARLPRSWRRALLLRDLFDLSPDQIASALNQKLTDVEAAIAHAEQFITAHLGERDIAGLASVIEQPGVALKRLLRNGYPRQLHDELKRKFAR</sequence>
<dbReference type="SUPFAM" id="SSF88659">
    <property type="entry name" value="Sigma3 and sigma4 domains of RNA polymerase sigma factors"/>
    <property type="match status" value="1"/>
</dbReference>
<feature type="region of interest" description="Disordered" evidence="1">
    <location>
        <begin position="107"/>
        <end position="136"/>
    </location>
</feature>
<dbReference type="Proteomes" id="UP000295707">
    <property type="component" value="Unassembled WGS sequence"/>
</dbReference>
<proteinExistence type="predicted"/>
<accession>A0A4R1HBI5</accession>
<dbReference type="GO" id="GO:0006352">
    <property type="term" value="P:DNA-templated transcription initiation"/>
    <property type="evidence" value="ECO:0007669"/>
    <property type="project" value="InterPro"/>
</dbReference>
<evidence type="ECO:0000256" key="1">
    <source>
        <dbReference type="SAM" id="MobiDB-lite"/>
    </source>
</evidence>
<dbReference type="EMBL" id="SMFX01000001">
    <property type="protein sequence ID" value="TCK18758.1"/>
    <property type="molecule type" value="Genomic_DNA"/>
</dbReference>
<comment type="caution">
    <text evidence="3">The sequence shown here is derived from an EMBL/GenBank/DDBJ whole genome shotgun (WGS) entry which is preliminary data.</text>
</comment>
<evidence type="ECO:0000313" key="4">
    <source>
        <dbReference type="Proteomes" id="UP000295707"/>
    </source>
</evidence>
<dbReference type="GO" id="GO:0016987">
    <property type="term" value="F:sigma factor activity"/>
    <property type="evidence" value="ECO:0007669"/>
    <property type="project" value="InterPro"/>
</dbReference>
<dbReference type="InterPro" id="IPR036567">
    <property type="entry name" value="RHF-like"/>
</dbReference>
<protein>
    <submittedName>
        <fullName evidence="3">Ribosomal subunit interface protein</fullName>
    </submittedName>
</protein>
<dbReference type="Gene3D" id="1.20.140.160">
    <property type="match status" value="1"/>
</dbReference>
<dbReference type="AlphaFoldDB" id="A0A4R1HBI5"/>